<accession>A0A8T9SX62</accession>
<dbReference type="InterPro" id="IPR015943">
    <property type="entry name" value="WD40/YVTN_repeat-like_dom_sf"/>
</dbReference>
<protein>
    <recommendedName>
        <fullName evidence="3">YncE family protein</fullName>
    </recommendedName>
</protein>
<dbReference type="NCBIfam" id="TIGR02276">
    <property type="entry name" value="beta_rpt_yvtn"/>
    <property type="match status" value="2"/>
</dbReference>
<dbReference type="SUPFAM" id="SSF50974">
    <property type="entry name" value="Nitrous oxide reductase, N-terminal domain"/>
    <property type="match status" value="1"/>
</dbReference>
<dbReference type="Gene3D" id="2.130.10.10">
    <property type="entry name" value="YVTN repeat-like/Quinoprotein amine dehydrogenase"/>
    <property type="match status" value="1"/>
</dbReference>
<dbReference type="Proteomes" id="UP000829925">
    <property type="component" value="Chromosome"/>
</dbReference>
<gene>
    <name evidence="1" type="ORF">MUN82_20620</name>
</gene>
<evidence type="ECO:0000313" key="2">
    <source>
        <dbReference type="Proteomes" id="UP000829925"/>
    </source>
</evidence>
<dbReference type="InterPro" id="IPR051200">
    <property type="entry name" value="Host-pathogen_enzymatic-act"/>
</dbReference>
<dbReference type="PANTHER" id="PTHR47197">
    <property type="entry name" value="PROTEIN NIRF"/>
    <property type="match status" value="1"/>
</dbReference>
<keyword evidence="2" id="KW-1185">Reference proteome</keyword>
<proteinExistence type="predicted"/>
<evidence type="ECO:0000313" key="1">
    <source>
        <dbReference type="EMBL" id="UOR05323.1"/>
    </source>
</evidence>
<dbReference type="PANTHER" id="PTHR47197:SF3">
    <property type="entry name" value="DIHYDRO-HEME D1 DEHYDROGENASE"/>
    <property type="match status" value="1"/>
</dbReference>
<evidence type="ECO:0008006" key="3">
    <source>
        <dbReference type="Google" id="ProtNLM"/>
    </source>
</evidence>
<organism evidence="1 2">
    <name type="scientific">Hymenobacter aerilatus</name>
    <dbReference type="NCBI Taxonomy" id="2932251"/>
    <lineage>
        <taxon>Bacteria</taxon>
        <taxon>Pseudomonadati</taxon>
        <taxon>Bacteroidota</taxon>
        <taxon>Cytophagia</taxon>
        <taxon>Cytophagales</taxon>
        <taxon>Hymenobacteraceae</taxon>
        <taxon>Hymenobacter</taxon>
    </lineage>
</organism>
<dbReference type="InterPro" id="IPR011045">
    <property type="entry name" value="N2O_reductase_N"/>
</dbReference>
<dbReference type="InterPro" id="IPR031815">
    <property type="entry name" value="DUF5074"/>
</dbReference>
<dbReference type="Pfam" id="PF16819">
    <property type="entry name" value="DUF5074"/>
    <property type="match status" value="1"/>
</dbReference>
<name>A0A8T9SX62_9BACT</name>
<dbReference type="EMBL" id="CP095053">
    <property type="protein sequence ID" value="UOR05323.1"/>
    <property type="molecule type" value="Genomic_DNA"/>
</dbReference>
<dbReference type="RefSeq" id="WP_245093476.1">
    <property type="nucleotide sequence ID" value="NZ_CP095053.1"/>
</dbReference>
<dbReference type="KEGG" id="haei:MUN82_20620"/>
<sequence length="370" mass="39738">MTQRFLSFSARTALILASGLTLWSCDPDNDNDASPAGSDVFIVQEGNFNRSNAEVVGFNSDAGAITNSALFRSVNNRILGDVAQSMTVVGNTGYIVVNNSNKIEVVNLPNFNSKAEISKFRNAAGNEDILTLPRYFAANNNKGYVSQTVKYGSTGRVSVIDLATNTVTKTVSVGVQPEQVVAVGNKLFVSNNGGNTISVINTRVDSVEATITVADSPASMVVDKNNALWVLCSGKSTYGPAPDYTPIVTVPSSIVRIDPNTNAVTATLRFAAGQQAGGLRTNGAKDQLFFRRQSGVYRMNITDTALPTTPLFQRRGGFYSLDVDPRTGLIYGSPENFTGTARFFRYQTTGQVIDSFTIGTSANSFVFYNR</sequence>
<dbReference type="AlphaFoldDB" id="A0A8T9SX62"/>
<reference evidence="1 2" key="1">
    <citation type="submission" date="2022-04" db="EMBL/GenBank/DDBJ databases">
        <title>Hymenobacter sp. isolated from the air.</title>
        <authorList>
            <person name="Won M."/>
            <person name="Lee C.-M."/>
            <person name="Woen H.-Y."/>
            <person name="Kwon S.-W."/>
        </authorList>
    </citation>
    <scope>NUCLEOTIDE SEQUENCE [LARGE SCALE GENOMIC DNA]</scope>
    <source>
        <strain evidence="2">5413 J-13</strain>
    </source>
</reference>
<dbReference type="InterPro" id="IPR011964">
    <property type="entry name" value="YVTN_b-propeller_repeat"/>
</dbReference>